<keyword evidence="8" id="KW-1185">Reference proteome</keyword>
<feature type="compositionally biased region" description="Basic and acidic residues" evidence="5">
    <location>
        <begin position="33"/>
        <end position="43"/>
    </location>
</feature>
<feature type="transmembrane region" description="Helical" evidence="6">
    <location>
        <begin position="117"/>
        <end position="135"/>
    </location>
</feature>
<proteinExistence type="predicted"/>
<accession>A0AAD3D5F9</accession>
<feature type="transmembrane region" description="Helical" evidence="6">
    <location>
        <begin position="52"/>
        <end position="77"/>
    </location>
</feature>
<evidence type="ECO:0000256" key="5">
    <source>
        <dbReference type="SAM" id="MobiDB-lite"/>
    </source>
</evidence>
<dbReference type="InterPro" id="IPR051598">
    <property type="entry name" value="TSUP/Inactive_protease-like"/>
</dbReference>
<feature type="transmembrane region" description="Helical" evidence="6">
    <location>
        <begin position="230"/>
        <end position="249"/>
    </location>
</feature>
<evidence type="ECO:0008006" key="9">
    <source>
        <dbReference type="Google" id="ProtNLM"/>
    </source>
</evidence>
<gene>
    <name evidence="7" type="ORF">CTEN210_14624</name>
</gene>
<sequence length="307" mass="32106">MLYLAMQNDLVGRCKGTSKEKNSRPKNATANKSKIEKSPKNSEPKNVPVKSFVIGTVAGVTGSLVGLGGGFLMIPAMTAPSFLALSQHVAHGTSLFAVTTTGIAGGLSYGQNGNVDFYAAGAIALSGMVTARLGAKYSNRLSQKQLKKVLGSFMIMVAPIVPLKPYLESWKDGSSNKKNEDENSNQVDWKVVGVSSCIGLFSGFMAGLLGVGGGAVVVPCLTLFTPMDHYTALGTSLTAMGLPAMAGTITHFQNKNVNLRVAPFLALGSLFGAYSGGKFALQVDENVLRTGFSGMMVTLGIRTILKA</sequence>
<dbReference type="GO" id="GO:0016020">
    <property type="term" value="C:membrane"/>
    <property type="evidence" value="ECO:0007669"/>
    <property type="project" value="UniProtKB-SubCell"/>
</dbReference>
<dbReference type="PANTHER" id="PTHR43701:SF2">
    <property type="entry name" value="MEMBRANE TRANSPORTER PROTEIN YJNA-RELATED"/>
    <property type="match status" value="1"/>
</dbReference>
<keyword evidence="4 6" id="KW-0472">Membrane</keyword>
<dbReference type="Proteomes" id="UP001054902">
    <property type="component" value="Unassembled WGS sequence"/>
</dbReference>
<protein>
    <recommendedName>
        <fullName evidence="9">Membrane transporter protein</fullName>
    </recommendedName>
</protein>
<name>A0AAD3D5F9_9STRA</name>
<dbReference type="AlphaFoldDB" id="A0AAD3D5F9"/>
<keyword evidence="2 6" id="KW-0812">Transmembrane</keyword>
<dbReference type="EMBL" id="BLLK01000061">
    <property type="protein sequence ID" value="GFH58148.1"/>
    <property type="molecule type" value="Genomic_DNA"/>
</dbReference>
<evidence type="ECO:0000256" key="2">
    <source>
        <dbReference type="ARBA" id="ARBA00022692"/>
    </source>
</evidence>
<evidence type="ECO:0000313" key="8">
    <source>
        <dbReference type="Proteomes" id="UP001054902"/>
    </source>
</evidence>
<keyword evidence="3 6" id="KW-1133">Transmembrane helix</keyword>
<feature type="transmembrane region" description="Helical" evidence="6">
    <location>
        <begin position="198"/>
        <end position="224"/>
    </location>
</feature>
<feature type="transmembrane region" description="Helical" evidence="6">
    <location>
        <begin position="89"/>
        <end position="111"/>
    </location>
</feature>
<comment type="subcellular location">
    <subcellularLocation>
        <location evidence="1">Membrane</location>
        <topology evidence="1">Multi-pass membrane protein</topology>
    </subcellularLocation>
</comment>
<dbReference type="PANTHER" id="PTHR43701">
    <property type="entry name" value="MEMBRANE TRANSPORTER PROTEIN MJ0441-RELATED"/>
    <property type="match status" value="1"/>
</dbReference>
<evidence type="ECO:0000256" key="1">
    <source>
        <dbReference type="ARBA" id="ARBA00004141"/>
    </source>
</evidence>
<evidence type="ECO:0000256" key="6">
    <source>
        <dbReference type="SAM" id="Phobius"/>
    </source>
</evidence>
<evidence type="ECO:0000313" key="7">
    <source>
        <dbReference type="EMBL" id="GFH58148.1"/>
    </source>
</evidence>
<evidence type="ECO:0000256" key="4">
    <source>
        <dbReference type="ARBA" id="ARBA00023136"/>
    </source>
</evidence>
<comment type="caution">
    <text evidence="7">The sequence shown here is derived from an EMBL/GenBank/DDBJ whole genome shotgun (WGS) entry which is preliminary data.</text>
</comment>
<feature type="region of interest" description="Disordered" evidence="5">
    <location>
        <begin position="14"/>
        <end position="45"/>
    </location>
</feature>
<organism evidence="7 8">
    <name type="scientific">Chaetoceros tenuissimus</name>
    <dbReference type="NCBI Taxonomy" id="426638"/>
    <lineage>
        <taxon>Eukaryota</taxon>
        <taxon>Sar</taxon>
        <taxon>Stramenopiles</taxon>
        <taxon>Ochrophyta</taxon>
        <taxon>Bacillariophyta</taxon>
        <taxon>Coscinodiscophyceae</taxon>
        <taxon>Chaetocerotophycidae</taxon>
        <taxon>Chaetocerotales</taxon>
        <taxon>Chaetocerotaceae</taxon>
        <taxon>Chaetoceros</taxon>
    </lineage>
</organism>
<dbReference type="InterPro" id="IPR002781">
    <property type="entry name" value="TM_pro_TauE-like"/>
</dbReference>
<dbReference type="Pfam" id="PF01925">
    <property type="entry name" value="TauE"/>
    <property type="match status" value="1"/>
</dbReference>
<evidence type="ECO:0000256" key="3">
    <source>
        <dbReference type="ARBA" id="ARBA00022989"/>
    </source>
</evidence>
<reference evidence="7 8" key="1">
    <citation type="journal article" date="2021" name="Sci. Rep.">
        <title>The genome of the diatom Chaetoceros tenuissimus carries an ancient integrated fragment of an extant virus.</title>
        <authorList>
            <person name="Hongo Y."/>
            <person name="Kimura K."/>
            <person name="Takaki Y."/>
            <person name="Yoshida Y."/>
            <person name="Baba S."/>
            <person name="Kobayashi G."/>
            <person name="Nagasaki K."/>
            <person name="Hano T."/>
            <person name="Tomaru Y."/>
        </authorList>
    </citation>
    <scope>NUCLEOTIDE SEQUENCE [LARGE SCALE GENOMIC DNA]</scope>
    <source>
        <strain evidence="7 8">NIES-3715</strain>
    </source>
</reference>